<dbReference type="SUPFAM" id="SSF48452">
    <property type="entry name" value="TPR-like"/>
    <property type="match status" value="1"/>
</dbReference>
<reference evidence="2 3" key="1">
    <citation type="submission" date="2019-12" db="EMBL/GenBank/DDBJ databases">
        <authorList>
            <person name="Huq M.A."/>
        </authorList>
    </citation>
    <scope>NUCLEOTIDE SEQUENCE [LARGE SCALE GENOMIC DNA]</scope>
    <source>
        <strain evidence="2 3">MAH-20</strain>
    </source>
</reference>
<dbReference type="GO" id="GO:0008476">
    <property type="term" value="F:protein-tyrosine sulfotransferase activity"/>
    <property type="evidence" value="ECO:0007669"/>
    <property type="project" value="InterPro"/>
</dbReference>
<comment type="caution">
    <text evidence="2">The sequence shown here is derived from an EMBL/GenBank/DDBJ whole genome shotgun (WGS) entry which is preliminary data.</text>
</comment>
<protein>
    <recommendedName>
        <fullName evidence="4">Sulfotransferase family protein</fullName>
    </recommendedName>
</protein>
<dbReference type="Gene3D" id="1.25.40.10">
    <property type="entry name" value="Tetratricopeptide repeat domain"/>
    <property type="match status" value="1"/>
</dbReference>
<evidence type="ECO:0000313" key="3">
    <source>
        <dbReference type="Proteomes" id="UP000441389"/>
    </source>
</evidence>
<name>A0A6I4J3R4_9SPHN</name>
<accession>A0A6I4J3R4</accession>
<dbReference type="InterPro" id="IPR027417">
    <property type="entry name" value="P-loop_NTPase"/>
</dbReference>
<dbReference type="Gene3D" id="3.40.50.300">
    <property type="entry name" value="P-loop containing nucleotide triphosphate hydrolases"/>
    <property type="match status" value="1"/>
</dbReference>
<organism evidence="2 3">
    <name type="scientific">Sphingomonas horti</name>
    <dbReference type="NCBI Taxonomy" id="2682842"/>
    <lineage>
        <taxon>Bacteria</taxon>
        <taxon>Pseudomonadati</taxon>
        <taxon>Pseudomonadota</taxon>
        <taxon>Alphaproteobacteria</taxon>
        <taxon>Sphingomonadales</taxon>
        <taxon>Sphingomonadaceae</taxon>
        <taxon>Sphingomonas</taxon>
    </lineage>
</organism>
<evidence type="ECO:0008006" key="4">
    <source>
        <dbReference type="Google" id="ProtNLM"/>
    </source>
</evidence>
<keyword evidence="3" id="KW-1185">Reference proteome</keyword>
<proteinExistence type="predicted"/>
<gene>
    <name evidence="2" type="ORF">GON01_12515</name>
</gene>
<dbReference type="EMBL" id="WQMS01000014">
    <property type="protein sequence ID" value="MVO78753.1"/>
    <property type="molecule type" value="Genomic_DNA"/>
</dbReference>
<dbReference type="InterPro" id="IPR026634">
    <property type="entry name" value="TPST-like"/>
</dbReference>
<keyword evidence="1" id="KW-0808">Transferase</keyword>
<dbReference type="Proteomes" id="UP000441389">
    <property type="component" value="Unassembled WGS sequence"/>
</dbReference>
<dbReference type="PANTHER" id="PTHR12788">
    <property type="entry name" value="PROTEIN-TYROSINE SULFOTRANSFERASE 2"/>
    <property type="match status" value="1"/>
</dbReference>
<evidence type="ECO:0000313" key="2">
    <source>
        <dbReference type="EMBL" id="MVO78753.1"/>
    </source>
</evidence>
<dbReference type="AlphaFoldDB" id="A0A6I4J3R4"/>
<sequence length="482" mass="52320">MSTPWTTHIESLRQALAAKDRAAANAAVASLLDANAPLGQQWRQIAELMRVSGELTLALRAIDAFVAAAKGVPAARYSKVVLLTQAGRLREAHELAETLPADIPDPAGRAYLLGNTALTLGRVEDAREYLLTAVKHRPGWGPAWLTLSSSGSLKDNPIGERMLADRAAAERQPEGDLARYWYAVGKLHADRGEHDDAFGAFARGAGLLRRLTPYSRQGNESNAQAAMTGFAPGFIERLNGQQRIGTGRPIFVTGLPRSGTTLVEQILASHSAVADGAELNLLQHMAVAAGGISGEAIEGHLAAGGSVEKLGSLYLHLMAERFGRDGRIVDKTVDASRFLGLAASVLPDAPLIWMRRDPLDSAWSCFRTFFIHGVAWSYDLTDIAHHFRLEDQLVAFWQERLGERLLVVSYPALVDAPEEWTSRILRHCGLAEEAGVYAHHKTERAVATASSLQVRRPINRDGLNVAAPYAKHLQPFVDAYFG</sequence>
<dbReference type="PANTHER" id="PTHR12788:SF10">
    <property type="entry name" value="PROTEIN-TYROSINE SULFOTRANSFERASE"/>
    <property type="match status" value="1"/>
</dbReference>
<dbReference type="InterPro" id="IPR011990">
    <property type="entry name" value="TPR-like_helical_dom_sf"/>
</dbReference>
<dbReference type="Pfam" id="PF13469">
    <property type="entry name" value="Sulfotransfer_3"/>
    <property type="match status" value="1"/>
</dbReference>
<evidence type="ECO:0000256" key="1">
    <source>
        <dbReference type="ARBA" id="ARBA00022679"/>
    </source>
</evidence>
<dbReference type="SUPFAM" id="SSF52540">
    <property type="entry name" value="P-loop containing nucleoside triphosphate hydrolases"/>
    <property type="match status" value="1"/>
</dbReference>
<dbReference type="RefSeq" id="WP_157027712.1">
    <property type="nucleotide sequence ID" value="NZ_WQMS01000014.1"/>
</dbReference>